<gene>
    <name evidence="2" type="ordered locus">Psyc_1584</name>
</gene>
<dbReference type="RefSeq" id="WP_011280848.1">
    <property type="nucleotide sequence ID" value="NC_007204.1"/>
</dbReference>
<dbReference type="EMBL" id="CP000082">
    <property type="protein sequence ID" value="AAZ19432.1"/>
    <property type="molecule type" value="Genomic_DNA"/>
</dbReference>
<dbReference type="InterPro" id="IPR046125">
    <property type="entry name" value="DUF6122"/>
</dbReference>
<dbReference type="HOGENOM" id="CLU_144753_1_0_6"/>
<evidence type="ECO:0008006" key="4">
    <source>
        <dbReference type="Google" id="ProtNLM"/>
    </source>
</evidence>
<feature type="transmembrane region" description="Helical" evidence="1">
    <location>
        <begin position="6"/>
        <end position="23"/>
    </location>
</feature>
<keyword evidence="3" id="KW-1185">Reference proteome</keyword>
<accession>Q4FRC6</accession>
<keyword evidence="1" id="KW-1133">Transmembrane helix</keyword>
<evidence type="ECO:0000256" key="1">
    <source>
        <dbReference type="SAM" id="Phobius"/>
    </source>
</evidence>
<name>Q4FRC6_PSYA2</name>
<keyword evidence="1" id="KW-0472">Membrane</keyword>
<dbReference type="OrthoDB" id="289051at2"/>
<dbReference type="KEGG" id="par:Psyc_1584"/>
<dbReference type="Pfam" id="PF19617">
    <property type="entry name" value="DUF6122"/>
    <property type="match status" value="1"/>
</dbReference>
<evidence type="ECO:0000313" key="2">
    <source>
        <dbReference type="EMBL" id="AAZ19432.1"/>
    </source>
</evidence>
<keyword evidence="1" id="KW-0812">Transmembrane</keyword>
<feature type="transmembrane region" description="Helical" evidence="1">
    <location>
        <begin position="30"/>
        <end position="51"/>
    </location>
</feature>
<dbReference type="eggNOG" id="ENOG5032RPW">
    <property type="taxonomic scope" value="Bacteria"/>
</dbReference>
<dbReference type="AlphaFoldDB" id="Q4FRC6"/>
<reference evidence="2 3" key="1">
    <citation type="journal article" date="2010" name="Appl. Environ. Microbiol.">
        <title>The genome sequence of Psychrobacter arcticus 273-4, a psychroactive Siberian permafrost bacterium, reveals mechanisms for adaptation to low-temperature growth.</title>
        <authorList>
            <person name="Ayala-del-Rio H.L."/>
            <person name="Chain P.S."/>
            <person name="Grzymski J.J."/>
            <person name="Ponder M.A."/>
            <person name="Ivanova N."/>
            <person name="Bergholz P.W."/>
            <person name="Di Bartolo G."/>
            <person name="Hauser L."/>
            <person name="Land M."/>
            <person name="Bakermans C."/>
            <person name="Rodrigues D."/>
            <person name="Klappenbach J."/>
            <person name="Zarka D."/>
            <person name="Larimer F."/>
            <person name="Richardson P."/>
            <person name="Murray A."/>
            <person name="Thomashow M."/>
            <person name="Tiedje J.M."/>
        </authorList>
    </citation>
    <scope>NUCLEOTIDE SEQUENCE [LARGE SCALE GENOMIC DNA]</scope>
    <source>
        <strain evidence="3">DSM 17307 / VKM B-2377 / 273-4</strain>
    </source>
</reference>
<dbReference type="Proteomes" id="UP000000546">
    <property type="component" value="Chromosome"/>
</dbReference>
<proteinExistence type="predicted"/>
<organism evidence="2 3">
    <name type="scientific">Psychrobacter arcticus (strain DSM 17307 / VKM B-2377 / 273-4)</name>
    <dbReference type="NCBI Taxonomy" id="259536"/>
    <lineage>
        <taxon>Bacteria</taxon>
        <taxon>Pseudomonadati</taxon>
        <taxon>Pseudomonadota</taxon>
        <taxon>Gammaproteobacteria</taxon>
        <taxon>Moraxellales</taxon>
        <taxon>Moraxellaceae</taxon>
        <taxon>Psychrobacter</taxon>
    </lineage>
</organism>
<evidence type="ECO:0000313" key="3">
    <source>
        <dbReference type="Proteomes" id="UP000000546"/>
    </source>
</evidence>
<protein>
    <recommendedName>
        <fullName evidence="4">Membrane-bound metal-dependent hydrolase</fullName>
    </recommendedName>
</protein>
<dbReference type="STRING" id="259536.Psyc_1584"/>
<sequence length="132" mass="15225">MIQTVIHYFLHFGMPLIIAYLFFRDNHKRVYLILLATMLVDLDHLLATPIFSPNRCSINFHPLHTYYAMAVYAAMLFLPKPYKIIGLGLLLHMLTDLNDCVMTYLNCPQCLSQAPARELLAWLVKTNIVGEK</sequence>